<reference evidence="2" key="1">
    <citation type="submission" date="2016-05" db="EMBL/GenBank/DDBJ databases">
        <authorList>
            <person name="Lavstsen T."/>
            <person name="Jespersen J.S."/>
        </authorList>
    </citation>
    <scope>NUCLEOTIDE SEQUENCE</scope>
    <source>
        <tissue evidence="2">Brain</tissue>
    </source>
</reference>
<dbReference type="AlphaFoldDB" id="A0A1A8NET3"/>
<proteinExistence type="predicted"/>
<protein>
    <submittedName>
        <fullName evidence="2">Uncharacterized protein</fullName>
    </submittedName>
</protein>
<name>A0A1A8NET3_9TELE</name>
<feature type="non-terminal residue" evidence="2">
    <location>
        <position position="1"/>
    </location>
</feature>
<dbReference type="EMBL" id="HAEH01001778">
    <property type="protein sequence ID" value="SBR67585.1"/>
    <property type="molecule type" value="Transcribed_RNA"/>
</dbReference>
<feature type="compositionally biased region" description="Polar residues" evidence="1">
    <location>
        <begin position="30"/>
        <end position="42"/>
    </location>
</feature>
<evidence type="ECO:0000256" key="1">
    <source>
        <dbReference type="SAM" id="MobiDB-lite"/>
    </source>
</evidence>
<gene>
    <name evidence="2" type="primary">Nfu_g_1_001826</name>
</gene>
<organism evidence="2">
    <name type="scientific">Nothobranchius rachovii</name>
    <name type="common">bluefin notho</name>
    <dbReference type="NCBI Taxonomy" id="451742"/>
    <lineage>
        <taxon>Eukaryota</taxon>
        <taxon>Metazoa</taxon>
        <taxon>Chordata</taxon>
        <taxon>Craniata</taxon>
        <taxon>Vertebrata</taxon>
        <taxon>Euteleostomi</taxon>
        <taxon>Actinopterygii</taxon>
        <taxon>Neopterygii</taxon>
        <taxon>Teleostei</taxon>
        <taxon>Neoteleostei</taxon>
        <taxon>Acanthomorphata</taxon>
        <taxon>Ovalentaria</taxon>
        <taxon>Atherinomorphae</taxon>
        <taxon>Cyprinodontiformes</taxon>
        <taxon>Nothobranchiidae</taxon>
        <taxon>Nothobranchius</taxon>
    </lineage>
</organism>
<feature type="non-terminal residue" evidence="2">
    <location>
        <position position="51"/>
    </location>
</feature>
<reference evidence="2" key="2">
    <citation type="submission" date="2016-06" db="EMBL/GenBank/DDBJ databases">
        <title>The genome of a short-lived fish provides insights into sex chromosome evolution and the genetic control of aging.</title>
        <authorList>
            <person name="Reichwald K."/>
            <person name="Felder M."/>
            <person name="Petzold A."/>
            <person name="Koch P."/>
            <person name="Groth M."/>
            <person name="Platzer M."/>
        </authorList>
    </citation>
    <scope>NUCLEOTIDE SEQUENCE</scope>
    <source>
        <tissue evidence="2">Brain</tissue>
    </source>
</reference>
<evidence type="ECO:0000313" key="2">
    <source>
        <dbReference type="EMBL" id="SBR67585.1"/>
    </source>
</evidence>
<feature type="region of interest" description="Disordered" evidence="1">
    <location>
        <begin position="1"/>
        <end position="51"/>
    </location>
</feature>
<accession>A0A1A8NET3</accession>
<sequence length="51" mass="5332">QYKTSSNWPVGLGDSGRGVKSPPHNRRVAGSSSVCCTPQGSCGDTVAHHHQ</sequence>